<dbReference type="GO" id="GO:0006631">
    <property type="term" value="P:fatty acid metabolic process"/>
    <property type="evidence" value="ECO:0007669"/>
    <property type="project" value="InterPro"/>
</dbReference>
<dbReference type="PIRSF" id="PIRSF000105">
    <property type="entry name" value="HCDH"/>
    <property type="match status" value="1"/>
</dbReference>
<protein>
    <submittedName>
        <fullName evidence="5">Putative 3-hydroxybutyryl-CoA dehydrogenase</fullName>
    </submittedName>
</protein>
<feature type="domain" description="3-hydroxyacyl-CoA dehydrogenase C-terminal" evidence="3">
    <location>
        <begin position="181"/>
        <end position="246"/>
    </location>
</feature>
<feature type="site" description="Important for catalytic activity" evidence="2">
    <location>
        <position position="134"/>
    </location>
</feature>
<accession>A0A0U2XP37</accession>
<dbReference type="PANTHER" id="PTHR48075">
    <property type="entry name" value="3-HYDROXYACYL-COA DEHYDROGENASE FAMILY PROTEIN"/>
    <property type="match status" value="1"/>
</dbReference>
<dbReference type="Pfam" id="PF02737">
    <property type="entry name" value="3HCDH_N"/>
    <property type="match status" value="1"/>
</dbReference>
<dbReference type="SUPFAM" id="SSF51735">
    <property type="entry name" value="NAD(P)-binding Rossmann-fold domains"/>
    <property type="match status" value="1"/>
</dbReference>
<dbReference type="SUPFAM" id="SSF48179">
    <property type="entry name" value="6-phosphogluconate dehydrogenase C-terminal domain-like"/>
    <property type="match status" value="1"/>
</dbReference>
<proteinExistence type="predicted"/>
<dbReference type="InterPro" id="IPR006108">
    <property type="entry name" value="3HC_DH_C"/>
</dbReference>
<evidence type="ECO:0000256" key="2">
    <source>
        <dbReference type="PIRSR" id="PIRSR000105-1"/>
    </source>
</evidence>
<evidence type="ECO:0000313" key="5">
    <source>
        <dbReference type="EMBL" id="ALS56036.1"/>
    </source>
</evidence>
<dbReference type="InterPro" id="IPR008927">
    <property type="entry name" value="6-PGluconate_DH-like_C_sf"/>
</dbReference>
<feature type="domain" description="3-hydroxyacyl-CoA dehydrogenase NAD binding" evidence="4">
    <location>
        <begin position="2"/>
        <end position="176"/>
    </location>
</feature>
<evidence type="ECO:0000256" key="1">
    <source>
        <dbReference type="ARBA" id="ARBA00023002"/>
    </source>
</evidence>
<dbReference type="AlphaFoldDB" id="A0A0U2XP37"/>
<dbReference type="PANTHER" id="PTHR48075:SF5">
    <property type="entry name" value="3-HYDROXYBUTYRYL-COA DEHYDROGENASE"/>
    <property type="match status" value="1"/>
</dbReference>
<dbReference type="InterPro" id="IPR013328">
    <property type="entry name" value="6PGD_dom2"/>
</dbReference>
<name>A0A0U2XP37_9BACT</name>
<organism evidence="5">
    <name type="scientific">uncultured bacterium EIL107F05</name>
    <dbReference type="NCBI Taxonomy" id="1768198"/>
    <lineage>
        <taxon>Bacteria</taxon>
        <taxon>environmental samples</taxon>
    </lineage>
</organism>
<dbReference type="InterPro" id="IPR036291">
    <property type="entry name" value="NAD(P)-bd_dom_sf"/>
</dbReference>
<dbReference type="GO" id="GO:0016616">
    <property type="term" value="F:oxidoreductase activity, acting on the CH-OH group of donors, NAD or NADP as acceptor"/>
    <property type="evidence" value="ECO:0007669"/>
    <property type="project" value="InterPro"/>
</dbReference>
<keyword evidence="1" id="KW-0560">Oxidoreductase</keyword>
<evidence type="ECO:0000259" key="3">
    <source>
        <dbReference type="Pfam" id="PF00725"/>
    </source>
</evidence>
<dbReference type="EMBL" id="KT201085">
    <property type="protein sequence ID" value="ALS56036.1"/>
    <property type="molecule type" value="Genomic_DNA"/>
</dbReference>
<dbReference type="Gene3D" id="1.10.1040.10">
    <property type="entry name" value="N-(1-d-carboxylethyl)-l-norvaline Dehydrogenase, domain 2"/>
    <property type="match status" value="1"/>
</dbReference>
<evidence type="ECO:0000259" key="4">
    <source>
        <dbReference type="Pfam" id="PF02737"/>
    </source>
</evidence>
<dbReference type="GO" id="GO:0070403">
    <property type="term" value="F:NAD+ binding"/>
    <property type="evidence" value="ECO:0007669"/>
    <property type="project" value="InterPro"/>
</dbReference>
<dbReference type="InterPro" id="IPR006176">
    <property type="entry name" value="3-OHacyl-CoA_DH_NAD-bd"/>
</dbReference>
<dbReference type="Gene3D" id="3.40.50.720">
    <property type="entry name" value="NAD(P)-binding Rossmann-like Domain"/>
    <property type="match status" value="1"/>
</dbReference>
<sequence>MNIAVLGSGTIGQSWCALFLAAGYEVFAYDPDPSRELEIRGFVINSEPTLRELGFSHAGSLTNFCFTTDAAKAVEGAQVVQESVPENLALKQQLYRLIESALDPKSTVLSSTSGLTLEMLQTGFSDPSRILIAHPFNPPHLIPLVEVLGNELTAPDLVQWTLSFYEGLGKVPIELKKSIPGHIANRLQAVLWQEVLHLSKEGVASLSDIDKVVANGPGLRWAIYGPNQLFSLAAGAKGLEGFLDHLGPSFQDWWSAAGRVELDADTRQFIKRQYSSLDENECRAMKAYRDHLICRILNEKKL</sequence>
<reference evidence="5" key="1">
    <citation type="journal article" date="2016" name="ISME J.">
        <title>Functional metagenomic screen reveals new and diverse microbial rhodopsins.</title>
        <authorList>
            <person name="Pushkarev A."/>
            <person name="Beja O."/>
        </authorList>
    </citation>
    <scope>NUCLEOTIDE SEQUENCE</scope>
</reference>
<dbReference type="Pfam" id="PF00725">
    <property type="entry name" value="3HCDH"/>
    <property type="match status" value="1"/>
</dbReference>
<dbReference type="InterPro" id="IPR022694">
    <property type="entry name" value="3-OHacyl-CoA_DH"/>
</dbReference>